<sequence length="99" mass="11305">MWALRSGVALAHDIGCRNVMFVIDSHVLFNMVKSGYTSFIRLLLLLKEILALLDQKDWTFGLVHYVTPPRKQVDVLICYISKGIDALLRLIKTCLCLVR</sequence>
<dbReference type="EMBL" id="PSQE01000005">
    <property type="protein sequence ID" value="RHN56138.1"/>
    <property type="molecule type" value="Genomic_DNA"/>
</dbReference>
<evidence type="ECO:0000313" key="3">
    <source>
        <dbReference type="EMBL" id="RHN56138.1"/>
    </source>
</evidence>
<dbReference type="Gramene" id="rna31489">
    <property type="protein sequence ID" value="RHN56138.1"/>
    <property type="gene ID" value="gene31489"/>
</dbReference>
<organism evidence="2">
    <name type="scientific">Medicago truncatula</name>
    <name type="common">Barrel medic</name>
    <name type="synonym">Medicago tribuloides</name>
    <dbReference type="NCBI Taxonomy" id="3880"/>
    <lineage>
        <taxon>Eukaryota</taxon>
        <taxon>Viridiplantae</taxon>
        <taxon>Streptophyta</taxon>
        <taxon>Embryophyta</taxon>
        <taxon>Tracheophyta</taxon>
        <taxon>Spermatophyta</taxon>
        <taxon>Magnoliopsida</taxon>
        <taxon>eudicotyledons</taxon>
        <taxon>Gunneridae</taxon>
        <taxon>Pentapetalae</taxon>
        <taxon>rosids</taxon>
        <taxon>fabids</taxon>
        <taxon>Fabales</taxon>
        <taxon>Fabaceae</taxon>
        <taxon>Papilionoideae</taxon>
        <taxon>50 kb inversion clade</taxon>
        <taxon>NPAAA clade</taxon>
        <taxon>Hologalegina</taxon>
        <taxon>IRL clade</taxon>
        <taxon>Trifolieae</taxon>
        <taxon>Medicago</taxon>
    </lineage>
</organism>
<reference evidence="2" key="2">
    <citation type="submission" date="2007-03" db="EMBL/GenBank/DDBJ databases">
        <authorList>
            <consortium name="The International Medicago Genome Annotation Group"/>
        </authorList>
    </citation>
    <scope>NUCLEOTIDE SEQUENCE</scope>
</reference>
<proteinExistence type="predicted"/>
<gene>
    <name evidence="2" type="ORF">MtrDRAFT_AC174468g18v1</name>
    <name evidence="3" type="ORF">MtrunA17_Chr5g0426161</name>
</gene>
<dbReference type="Pfam" id="PF13456">
    <property type="entry name" value="RVT_3"/>
    <property type="match status" value="1"/>
</dbReference>
<dbReference type="Proteomes" id="UP000265566">
    <property type="component" value="Chromosome 5"/>
</dbReference>
<feature type="domain" description="RNase H type-1" evidence="1">
    <location>
        <begin position="1"/>
        <end position="64"/>
    </location>
</feature>
<evidence type="ECO:0000313" key="2">
    <source>
        <dbReference type="EMBL" id="ABN09166.1"/>
    </source>
</evidence>
<dbReference type="AlphaFoldDB" id="A2Q6E6"/>
<protein>
    <submittedName>
        <fullName evidence="2">Polynucleotidyl transferase, Ribonuclease H fold</fullName>
    </submittedName>
</protein>
<dbReference type="EMBL" id="AC174468">
    <property type="protein sequence ID" value="ABN09166.1"/>
    <property type="molecule type" value="Genomic_DNA"/>
</dbReference>
<dbReference type="GO" id="GO:0016740">
    <property type="term" value="F:transferase activity"/>
    <property type="evidence" value="ECO:0007669"/>
    <property type="project" value="UniProtKB-KW"/>
</dbReference>
<evidence type="ECO:0000259" key="1">
    <source>
        <dbReference type="Pfam" id="PF13456"/>
    </source>
</evidence>
<dbReference type="GO" id="GO:0003676">
    <property type="term" value="F:nucleic acid binding"/>
    <property type="evidence" value="ECO:0007669"/>
    <property type="project" value="InterPro"/>
</dbReference>
<reference evidence="2" key="1">
    <citation type="submission" date="2006-01" db="EMBL/GenBank/DDBJ databases">
        <authorList>
            <person name="Town C.D."/>
        </authorList>
    </citation>
    <scope>NUCLEOTIDE SEQUENCE</scope>
</reference>
<accession>A2Q6E6</accession>
<reference evidence="3" key="3">
    <citation type="journal article" date="2018" name="Nat. Plants">
        <title>Whole-genome landscape of Medicago truncatula symbiotic genes.</title>
        <authorList>
            <person name="Pecrix Y."/>
            <person name="Gamas P."/>
            <person name="Carrere S."/>
        </authorList>
    </citation>
    <scope>NUCLEOTIDE SEQUENCE</scope>
    <source>
        <tissue evidence="3">Leaves</tissue>
    </source>
</reference>
<dbReference type="InterPro" id="IPR002156">
    <property type="entry name" value="RNaseH_domain"/>
</dbReference>
<name>A2Q6E6_MEDTR</name>
<dbReference type="GO" id="GO:0004523">
    <property type="term" value="F:RNA-DNA hybrid ribonuclease activity"/>
    <property type="evidence" value="ECO:0007669"/>
    <property type="project" value="InterPro"/>
</dbReference>
<keyword evidence="2" id="KW-0808">Transferase</keyword>